<dbReference type="PROSITE" id="PS50092">
    <property type="entry name" value="TSP1"/>
    <property type="match status" value="1"/>
</dbReference>
<dbReference type="SMART" id="SM00209">
    <property type="entry name" value="TSP1"/>
    <property type="match status" value="2"/>
</dbReference>
<proteinExistence type="predicted"/>
<name>A0ABN7STX3_OIKDI</name>
<dbReference type="SUPFAM" id="SSF82895">
    <property type="entry name" value="TSP-1 type 1 repeat"/>
    <property type="match status" value="1"/>
</dbReference>
<evidence type="ECO:0000313" key="1">
    <source>
        <dbReference type="EMBL" id="CAG5107117.1"/>
    </source>
</evidence>
<sequence length="1551" mass="173630">MKASVISLILLGGTDARKRHERRSKNHSRALANEAQRISQLSPRVLTSCVLDRASDLALLETFQFLEPESGKRVYFGTAIDPIRGNPQAAKNSIEGHFGEDVIMTRSNGYCDKGAYKSWNKCNINGECFVECEDGLCHDQHKNGEQRIVIPNGCRDWYRACATECANDSECNAFTFLDTNILGHPEYTCHFMKSLTCKHSAQNLNDPRSSFHVKGAYMEGLFEKYSANSFAELDASLSVDPDFKYGHWSSWGYHECRQTPAPACGEGVIKRSRVLESGSTEHESRPCNYSNDDGELIVCEDITNGEGDEEDPGHGWTSWGDWSTCSKTCGGTGFRSRFRACGQCTNPDENGLCSEVSYVDAIPFVGASLEFCPEGGEMEEETCQLGQCLPGTHGRTGWKRAGQREFKIRNMWNIAKTEGFTRTLEDWEGGCRNIDEAYKVINLDSSAQEPSFHNPRFTFAECMRICQLEEKDDCLSVMFFKSERVGAPDVKRFYGNDAEGNPLEGNCYLFNKRCHEDGQPRDAAYLQAQREEKEAAGETFTGKAAAFSWYAYKDLCHAPKSVALNPCNMMGTYFRATCDSSGSRGFPNTDVCRCPTSGDRHTETRAFGNPYAAAWKYNPELGEFQKRTHNAALGKGPTFYSKFKYSRRVFAGKSLEEYEEIMNEGSMACHNPCEHNRCASGSECRLNSEAEFGYDCICQWPTVPDSSRFGEGLLPLGKAGYGTNNGCIAVDQRNVAADYKDNLILYGGGWNSQPVPTGPLPKPHYQYYGLESESPYKFKVIHAPQKIPAPSPSAHKAKFYNCMMNIDENKVMVVGGRPGQFFDIWDDKTFVYEWKKGANGIEDEGQWIGADGSWMNDTKESCEGLSGCMRHNDWPDFPSTSVLNCEGQCRDGQMGRGPTNPRWINSYCTIDADFYDGSNWVNQKFELCRHRLVQSDDGITVEGLEGLWSSEENTDFEEQWAQYNLAIRKTITFYRQTQLHSPDVEDALFQTHQMFQGDSYLMTGELRWKYPMDSSLYSPILGPVHYRDIMQTQGLPNTIRPIFRETVKEYHGPGQPACGMMGNRAYVGSGKFSRLMSLDVTAATEQLWRVEDGSEFPYPYKKSDGSQCLMYNANGADSSQWTRDQLPNYRQNFGTVVTSQGLWVIGGLMAPSADLPGRNLNKKYNVEGCTKHSHLKDVWVFNPNGWTRNDILGDARSKYSGFTGSEILPEKIGYPFGNGIESRISTSLPQTFEEFHLSDTPSGPFDLSIDSALAEGWGCTGVQGKWCRKPYLPRETKGAESFVMCFEPGTGTEDFSYVRRGSKKTIPRRPRVCSVEETKNSDNRCICYIMNISGQSGPKQTPGGAGFRPEIDYLEVPRADGTYGSDHESYADELKEYCPGAEPSYPGIDEPIIHGNETAVADYSECTPVCDVEGAPACNRVWHKKNLRSAWHEAGRIKHPRMGFLAGQLKGEIIVWGGECYGPSNTRQWNLDGTLRATRVDFQPRSCKVDVQGGKTVNDDYMEVFSFLRMNSAGYIFGERRYVEFDGYVDGRAGHGEAAVAQAFNAFNKAF</sequence>
<organism evidence="1 2">
    <name type="scientific">Oikopleura dioica</name>
    <name type="common">Tunicate</name>
    <dbReference type="NCBI Taxonomy" id="34765"/>
    <lineage>
        <taxon>Eukaryota</taxon>
        <taxon>Metazoa</taxon>
        <taxon>Chordata</taxon>
        <taxon>Tunicata</taxon>
        <taxon>Appendicularia</taxon>
        <taxon>Copelata</taxon>
        <taxon>Oikopleuridae</taxon>
        <taxon>Oikopleura</taxon>
    </lineage>
</organism>
<dbReference type="InterPro" id="IPR036383">
    <property type="entry name" value="TSP1_rpt_sf"/>
</dbReference>
<reference evidence="1 2" key="1">
    <citation type="submission" date="2021-04" db="EMBL/GenBank/DDBJ databases">
        <authorList>
            <person name="Bliznina A."/>
        </authorList>
    </citation>
    <scope>NUCLEOTIDE SEQUENCE [LARGE SCALE GENOMIC DNA]</scope>
</reference>
<accession>A0ABN7STX3</accession>
<keyword evidence="2" id="KW-1185">Reference proteome</keyword>
<protein>
    <submittedName>
        <fullName evidence="1">Oidioi.mRNA.OKI2018_I69.chr1.g3154.t1.cds</fullName>
    </submittedName>
</protein>
<dbReference type="Proteomes" id="UP001158576">
    <property type="component" value="Chromosome 1"/>
</dbReference>
<evidence type="ECO:0000313" key="2">
    <source>
        <dbReference type="Proteomes" id="UP001158576"/>
    </source>
</evidence>
<dbReference type="Gene3D" id="2.20.100.10">
    <property type="entry name" value="Thrombospondin type-1 (TSP1) repeat"/>
    <property type="match status" value="1"/>
</dbReference>
<dbReference type="InterPro" id="IPR000884">
    <property type="entry name" value="TSP1_rpt"/>
</dbReference>
<gene>
    <name evidence="1" type="ORF">OKIOD_LOCUS11919</name>
</gene>
<dbReference type="EMBL" id="OU015566">
    <property type="protein sequence ID" value="CAG5107117.1"/>
    <property type="molecule type" value="Genomic_DNA"/>
</dbReference>